<proteinExistence type="inferred from homology"/>
<feature type="region of interest" description="Disordered" evidence="12">
    <location>
        <begin position="413"/>
        <end position="445"/>
    </location>
</feature>
<name>A0A2R5GDZ2_9STRA</name>
<evidence type="ECO:0000256" key="2">
    <source>
        <dbReference type="ARBA" id="ARBA00022448"/>
    </source>
</evidence>
<dbReference type="InParanoid" id="A0A2R5GDZ2"/>
<keyword evidence="17" id="KW-1185">Reference proteome</keyword>
<evidence type="ECO:0000256" key="13">
    <source>
        <dbReference type="SAM" id="Phobius"/>
    </source>
</evidence>
<dbReference type="GO" id="GO:1990573">
    <property type="term" value="P:potassium ion import across plasma membrane"/>
    <property type="evidence" value="ECO:0007669"/>
    <property type="project" value="TreeGrafter"/>
</dbReference>
<keyword evidence="5 11" id="KW-0851">Voltage-gated channel</keyword>
<feature type="domain" description="Inward rectifier potassium channel C-terminal" evidence="15">
    <location>
        <begin position="469"/>
        <end position="534"/>
    </location>
</feature>
<evidence type="ECO:0000256" key="7">
    <source>
        <dbReference type="ARBA" id="ARBA00022989"/>
    </source>
</evidence>
<evidence type="ECO:0000256" key="10">
    <source>
        <dbReference type="ARBA" id="ARBA00023303"/>
    </source>
</evidence>
<comment type="subcellular location">
    <subcellularLocation>
        <location evidence="1 11">Membrane</location>
        <topology evidence="1 11">Multi-pass membrane protein</topology>
    </subcellularLocation>
</comment>
<dbReference type="SUPFAM" id="SSF81324">
    <property type="entry name" value="Voltage-gated potassium channels"/>
    <property type="match status" value="1"/>
</dbReference>
<feature type="compositionally biased region" description="Low complexity" evidence="12">
    <location>
        <begin position="31"/>
        <end position="55"/>
    </location>
</feature>
<dbReference type="GO" id="GO:0034702">
    <property type="term" value="C:monoatomic ion channel complex"/>
    <property type="evidence" value="ECO:0007669"/>
    <property type="project" value="UniProtKB-KW"/>
</dbReference>
<keyword evidence="10 11" id="KW-0407">Ion channel</keyword>
<reference evidence="16 17" key="1">
    <citation type="submission" date="2017-12" db="EMBL/GenBank/DDBJ databases">
        <title>Sequencing, de novo assembly and annotation of complete genome of a new Thraustochytrid species, strain FCC1311.</title>
        <authorList>
            <person name="Sedici K."/>
            <person name="Godart F."/>
            <person name="Aiese Cigliano R."/>
            <person name="Sanseverino W."/>
            <person name="Barakat M."/>
            <person name="Ortet P."/>
            <person name="Marechal E."/>
            <person name="Cagnac O."/>
            <person name="Amato A."/>
        </authorList>
    </citation>
    <scope>NUCLEOTIDE SEQUENCE [LARGE SCALE GENOMIC DNA]</scope>
</reference>
<evidence type="ECO:0000313" key="17">
    <source>
        <dbReference type="Proteomes" id="UP000241890"/>
    </source>
</evidence>
<protein>
    <submittedName>
        <fullName evidence="16">Inward rectifier potassium channel 2</fullName>
    </submittedName>
</protein>
<dbReference type="InterPro" id="IPR040445">
    <property type="entry name" value="Kir_TM"/>
</dbReference>
<evidence type="ECO:0000256" key="1">
    <source>
        <dbReference type="ARBA" id="ARBA00004141"/>
    </source>
</evidence>
<dbReference type="Pfam" id="PF17655">
    <property type="entry name" value="IRK_C"/>
    <property type="match status" value="2"/>
</dbReference>
<comment type="similarity">
    <text evidence="11">Belongs to the inward rectifier-type potassium channel (TC 1.A.2.1) family.</text>
</comment>
<keyword evidence="9 13" id="KW-0472">Membrane</keyword>
<dbReference type="Gene3D" id="1.10.287.70">
    <property type="match status" value="1"/>
</dbReference>
<evidence type="ECO:0000313" key="16">
    <source>
        <dbReference type="EMBL" id="GBG29156.1"/>
    </source>
</evidence>
<keyword evidence="6 11" id="KW-0630">Potassium</keyword>
<organism evidence="16 17">
    <name type="scientific">Hondaea fermentalgiana</name>
    <dbReference type="NCBI Taxonomy" id="2315210"/>
    <lineage>
        <taxon>Eukaryota</taxon>
        <taxon>Sar</taxon>
        <taxon>Stramenopiles</taxon>
        <taxon>Bigyra</taxon>
        <taxon>Labyrinthulomycetes</taxon>
        <taxon>Thraustochytrida</taxon>
        <taxon>Thraustochytriidae</taxon>
        <taxon>Hondaea</taxon>
    </lineage>
</organism>
<dbReference type="PANTHER" id="PTHR11767:SF103">
    <property type="entry name" value="POTASSIUM CHANNEL INWARDLY RECTIFYING TRANSMEMBRANE DOMAIN-CONTAINING PROTEIN"/>
    <property type="match status" value="1"/>
</dbReference>
<keyword evidence="3 11" id="KW-0633">Potassium transport</keyword>
<dbReference type="PRINTS" id="PR01320">
    <property type="entry name" value="KIRCHANNEL"/>
</dbReference>
<evidence type="ECO:0000256" key="8">
    <source>
        <dbReference type="ARBA" id="ARBA00023065"/>
    </source>
</evidence>
<dbReference type="PANTHER" id="PTHR11767">
    <property type="entry name" value="INWARD RECTIFIER POTASSIUM CHANNEL"/>
    <property type="match status" value="1"/>
</dbReference>
<dbReference type="Pfam" id="PF01007">
    <property type="entry name" value="IRK"/>
    <property type="match status" value="1"/>
</dbReference>
<evidence type="ECO:0000259" key="15">
    <source>
        <dbReference type="Pfam" id="PF17655"/>
    </source>
</evidence>
<evidence type="ECO:0000256" key="5">
    <source>
        <dbReference type="ARBA" id="ARBA00022882"/>
    </source>
</evidence>
<gene>
    <name evidence="16" type="ORF">FCC1311_053782</name>
</gene>
<evidence type="ECO:0000256" key="11">
    <source>
        <dbReference type="RuleBase" id="RU003822"/>
    </source>
</evidence>
<evidence type="ECO:0000256" key="4">
    <source>
        <dbReference type="ARBA" id="ARBA00022692"/>
    </source>
</evidence>
<feature type="transmembrane region" description="Helical" evidence="13">
    <location>
        <begin position="182"/>
        <end position="205"/>
    </location>
</feature>
<evidence type="ECO:0000256" key="6">
    <source>
        <dbReference type="ARBA" id="ARBA00022958"/>
    </source>
</evidence>
<keyword evidence="2 11" id="KW-0813">Transport</keyword>
<comment type="caution">
    <text evidence="16">The sequence shown here is derived from an EMBL/GenBank/DDBJ whole genome shotgun (WGS) entry which is preliminary data.</text>
</comment>
<dbReference type="AlphaFoldDB" id="A0A2R5GDZ2"/>
<dbReference type="OrthoDB" id="273257at2759"/>
<evidence type="ECO:0000259" key="14">
    <source>
        <dbReference type="Pfam" id="PF01007"/>
    </source>
</evidence>
<accession>A0A2R5GDZ2</accession>
<dbReference type="InterPro" id="IPR016449">
    <property type="entry name" value="K_chnl_inward-rec_Kir"/>
</dbReference>
<sequence length="549" mass="59892">MSSRPLLGGGGGGAAAAANSASTRGEEAYGATAPVSVSASASASSDLGSESAPPATAAAAAAAAAAAPTAGAAQRSRTGQQKRWKRAVERGSSFAFPNVAQEEADRLFSNYGEGYERADWARSWHSSRESSAQRPSSAWRIMNRDGDFGQSTGSLRVHRLNRSAALYVADLWHTLVDSSFRMVFIIFLVLYLLSILLFAVLYMLISKPCELHLDNFLSAWAFSLETIMTIGYAFPGDRDYFSQCTSLVTFVTFESILGVICDSVCVGLVFARLSRAQTRAATIVFSDSAVVRRIHGKLSLMFQVAEMRKHQLVEAHVRCYALSRHRCADGSPLMYFRSDTMRLVKPDDELGGMLFMAFPSVVVHNLDTFSPLRPSTKPSTDATAPNASRQNVFPGVLQRDCDIENGSRDLVHDAETPLSHGNQEPEVKSPASQPSQMGASLSASSLSSSASGPVLSAYEAEEEALKQYMIDHRVEIICMVEGIDAVTSDTIQARHSYCFEDIMWHFDFVPCTLEDENGAAQLDFEQFHKVFPVPEQYKNLPPMYLHSNP</sequence>
<feature type="domain" description="Inward rectifier potassium channel C-terminal" evidence="15">
    <location>
        <begin position="283"/>
        <end position="375"/>
    </location>
</feature>
<dbReference type="InterPro" id="IPR041647">
    <property type="entry name" value="IRK_C"/>
</dbReference>
<keyword evidence="8 11" id="KW-0406">Ion transport</keyword>
<dbReference type="SUPFAM" id="SSF81296">
    <property type="entry name" value="E set domains"/>
    <property type="match status" value="2"/>
</dbReference>
<feature type="region of interest" description="Disordered" evidence="12">
    <location>
        <begin position="1"/>
        <end position="55"/>
    </location>
</feature>
<dbReference type="Proteomes" id="UP000241890">
    <property type="component" value="Unassembled WGS sequence"/>
</dbReference>
<feature type="domain" description="Potassium channel inwardly rectifying transmembrane" evidence="14">
    <location>
        <begin position="156"/>
        <end position="276"/>
    </location>
</feature>
<dbReference type="InterPro" id="IPR013518">
    <property type="entry name" value="K_chnl_inward-rec_Kir_cyto"/>
</dbReference>
<evidence type="ECO:0000256" key="3">
    <source>
        <dbReference type="ARBA" id="ARBA00022538"/>
    </source>
</evidence>
<dbReference type="GO" id="GO:0005886">
    <property type="term" value="C:plasma membrane"/>
    <property type="evidence" value="ECO:0007669"/>
    <property type="project" value="TreeGrafter"/>
</dbReference>
<dbReference type="EMBL" id="BEYU01000053">
    <property type="protein sequence ID" value="GBG29156.1"/>
    <property type="molecule type" value="Genomic_DNA"/>
</dbReference>
<keyword evidence="7 13" id="KW-1133">Transmembrane helix</keyword>
<keyword evidence="4 11" id="KW-0812">Transmembrane</keyword>
<feature type="transmembrane region" description="Helical" evidence="13">
    <location>
        <begin position="247"/>
        <end position="271"/>
    </location>
</feature>
<evidence type="ECO:0000256" key="9">
    <source>
        <dbReference type="ARBA" id="ARBA00023136"/>
    </source>
</evidence>
<feature type="transmembrane region" description="Helical" evidence="13">
    <location>
        <begin position="217"/>
        <end position="235"/>
    </location>
</feature>
<dbReference type="Gene3D" id="2.60.40.1400">
    <property type="entry name" value="G protein-activated inward rectifier potassium channel 1"/>
    <property type="match status" value="1"/>
</dbReference>
<dbReference type="InterPro" id="IPR014756">
    <property type="entry name" value="Ig_E-set"/>
</dbReference>
<evidence type="ECO:0000256" key="12">
    <source>
        <dbReference type="SAM" id="MobiDB-lite"/>
    </source>
</evidence>
<dbReference type="GO" id="GO:0005242">
    <property type="term" value="F:inward rectifier potassium channel activity"/>
    <property type="evidence" value="ECO:0007669"/>
    <property type="project" value="InterPro"/>
</dbReference>
<dbReference type="GO" id="GO:0034765">
    <property type="term" value="P:regulation of monoatomic ion transmembrane transport"/>
    <property type="evidence" value="ECO:0007669"/>
    <property type="project" value="TreeGrafter"/>
</dbReference>